<dbReference type="PANTHER" id="PTHR30002:SF4">
    <property type="entry name" value="EPOXYQUEUOSINE REDUCTASE"/>
    <property type="match status" value="1"/>
</dbReference>
<dbReference type="EC" id="1.17.99.6" evidence="10"/>
<dbReference type="Pfam" id="PF13646">
    <property type="entry name" value="HEAT_2"/>
    <property type="match status" value="1"/>
</dbReference>
<keyword evidence="6 10" id="KW-0560">Oxidoreductase</keyword>
<dbReference type="Pfam" id="PF08331">
    <property type="entry name" value="QueG_DUF1730"/>
    <property type="match status" value="1"/>
</dbReference>
<keyword evidence="8" id="KW-0411">Iron-sulfur</keyword>
<dbReference type="InterPro" id="IPR017896">
    <property type="entry name" value="4Fe4S_Fe-S-bd"/>
</dbReference>
<name>A0ABV9MVY3_9ENTE</name>
<dbReference type="InterPro" id="IPR016024">
    <property type="entry name" value="ARM-type_fold"/>
</dbReference>
<dbReference type="EMBL" id="JBHSGS010000016">
    <property type="protein sequence ID" value="MFC4718768.1"/>
    <property type="molecule type" value="Genomic_DNA"/>
</dbReference>
<organism evidence="10 11">
    <name type="scientific">Enterococcus lemanii</name>
    <dbReference type="NCBI Taxonomy" id="1159752"/>
    <lineage>
        <taxon>Bacteria</taxon>
        <taxon>Bacillati</taxon>
        <taxon>Bacillota</taxon>
        <taxon>Bacilli</taxon>
        <taxon>Lactobacillales</taxon>
        <taxon>Enterococcaceae</taxon>
        <taxon>Enterococcus</taxon>
    </lineage>
</organism>
<keyword evidence="7" id="KW-0408">Iron</keyword>
<proteinExistence type="predicted"/>
<evidence type="ECO:0000313" key="10">
    <source>
        <dbReference type="EMBL" id="MFC4718768.1"/>
    </source>
</evidence>
<dbReference type="InterPro" id="IPR011989">
    <property type="entry name" value="ARM-like"/>
</dbReference>
<evidence type="ECO:0000256" key="5">
    <source>
        <dbReference type="ARBA" id="ARBA00022785"/>
    </source>
</evidence>
<dbReference type="InterPro" id="IPR013542">
    <property type="entry name" value="QueG_DUF1730"/>
</dbReference>
<keyword evidence="5" id="KW-0671">Queuosine biosynthesis</keyword>
<dbReference type="InterPro" id="IPR017900">
    <property type="entry name" value="4Fe4S_Fe_S_CS"/>
</dbReference>
<dbReference type="Gene3D" id="1.25.10.10">
    <property type="entry name" value="Leucine-rich Repeat Variant"/>
    <property type="match status" value="1"/>
</dbReference>
<evidence type="ECO:0000256" key="8">
    <source>
        <dbReference type="ARBA" id="ARBA00023014"/>
    </source>
</evidence>
<sequence length="391" mass="44290">MLTLKEKIIAESKKLGIDKIGFTTAEPFDYMKDSLLEQREKGHTSGFEHQNIDERLYPELTFENPKSIISIALAYPTKFHGEIPRDEKRGQFARASWGLDYHFILQDRLKKLIEYIKSEASSQQELESWAFRPQVDTGEYVDVAVAQRAGLGFIGRNGLLITEEFGSFVYLGEITTNIQFEPDTPVPNGCGDCTRCITACPTSALLGDGRMDAKKCLSYQTQTKGMMPKEYRKKTRNVIYGCDICQLVCPYNQGKDFHFHEEMEPKVEEVFPKLVPILTVSNRQFKEQFGHLAGSWRGKKSLQRNALIALANLGGREALPDIIACLDDGRPVIRGTAVWAIAELSKRQPEEAIERLTLLKETESDEEVLAEIDDALLTLTTTRKKKRSKKE</sequence>
<evidence type="ECO:0000259" key="9">
    <source>
        <dbReference type="PROSITE" id="PS51379"/>
    </source>
</evidence>
<dbReference type="SUPFAM" id="SSF54862">
    <property type="entry name" value="4Fe-4S ferredoxins"/>
    <property type="match status" value="1"/>
</dbReference>
<dbReference type="PROSITE" id="PS00198">
    <property type="entry name" value="4FE4S_FER_1"/>
    <property type="match status" value="1"/>
</dbReference>
<keyword evidence="4" id="KW-0479">Metal-binding</keyword>
<keyword evidence="1" id="KW-0004">4Fe-4S</keyword>
<dbReference type="PANTHER" id="PTHR30002">
    <property type="entry name" value="EPOXYQUEUOSINE REDUCTASE"/>
    <property type="match status" value="1"/>
</dbReference>
<evidence type="ECO:0000256" key="2">
    <source>
        <dbReference type="ARBA" id="ARBA00022490"/>
    </source>
</evidence>
<dbReference type="PROSITE" id="PS51379">
    <property type="entry name" value="4FE4S_FER_2"/>
    <property type="match status" value="1"/>
</dbReference>
<evidence type="ECO:0000256" key="6">
    <source>
        <dbReference type="ARBA" id="ARBA00023002"/>
    </source>
</evidence>
<evidence type="ECO:0000256" key="1">
    <source>
        <dbReference type="ARBA" id="ARBA00022485"/>
    </source>
</evidence>
<evidence type="ECO:0000256" key="4">
    <source>
        <dbReference type="ARBA" id="ARBA00022723"/>
    </source>
</evidence>
<feature type="domain" description="4Fe-4S ferredoxin-type" evidence="9">
    <location>
        <begin position="180"/>
        <end position="210"/>
    </location>
</feature>
<dbReference type="GO" id="GO:0052693">
    <property type="term" value="F:epoxyqueuosine reductase activity"/>
    <property type="evidence" value="ECO:0007669"/>
    <property type="project" value="UniProtKB-EC"/>
</dbReference>
<evidence type="ECO:0000313" key="11">
    <source>
        <dbReference type="Proteomes" id="UP001595969"/>
    </source>
</evidence>
<dbReference type="Pfam" id="PF13484">
    <property type="entry name" value="Fer4_16"/>
    <property type="match status" value="1"/>
</dbReference>
<comment type="caution">
    <text evidence="10">The sequence shown here is derived from an EMBL/GenBank/DDBJ whole genome shotgun (WGS) entry which is preliminary data.</text>
</comment>
<reference evidence="11" key="1">
    <citation type="journal article" date="2019" name="Int. J. Syst. Evol. Microbiol.">
        <title>The Global Catalogue of Microorganisms (GCM) 10K type strain sequencing project: providing services to taxonomists for standard genome sequencing and annotation.</title>
        <authorList>
            <consortium name="The Broad Institute Genomics Platform"/>
            <consortium name="The Broad Institute Genome Sequencing Center for Infectious Disease"/>
            <person name="Wu L."/>
            <person name="Ma J."/>
        </authorList>
    </citation>
    <scope>NUCLEOTIDE SEQUENCE [LARGE SCALE GENOMIC DNA]</scope>
    <source>
        <strain evidence="11">CGMCC 1.19032</strain>
    </source>
</reference>
<keyword evidence="3" id="KW-0819">tRNA processing</keyword>
<dbReference type="Proteomes" id="UP001595969">
    <property type="component" value="Unassembled WGS sequence"/>
</dbReference>
<dbReference type="NCBIfam" id="TIGR00276">
    <property type="entry name" value="tRNA epoxyqueuosine(34) reductase QueG"/>
    <property type="match status" value="1"/>
</dbReference>
<dbReference type="InterPro" id="IPR004155">
    <property type="entry name" value="PBS_lyase_HEAT"/>
</dbReference>
<protein>
    <submittedName>
        <fullName evidence="10">tRNA epoxyqueuosine(34) reductase QueG</fullName>
        <ecNumber evidence="10">1.17.99.6</ecNumber>
    </submittedName>
</protein>
<dbReference type="InterPro" id="IPR004453">
    <property type="entry name" value="QueG"/>
</dbReference>
<evidence type="ECO:0000256" key="7">
    <source>
        <dbReference type="ARBA" id="ARBA00023004"/>
    </source>
</evidence>
<evidence type="ECO:0000256" key="3">
    <source>
        <dbReference type="ARBA" id="ARBA00022694"/>
    </source>
</evidence>
<dbReference type="SMART" id="SM00567">
    <property type="entry name" value="EZ_HEAT"/>
    <property type="match status" value="2"/>
</dbReference>
<keyword evidence="2" id="KW-0963">Cytoplasm</keyword>
<keyword evidence="11" id="KW-1185">Reference proteome</keyword>
<accession>A0ABV9MVY3</accession>
<dbReference type="SUPFAM" id="SSF48371">
    <property type="entry name" value="ARM repeat"/>
    <property type="match status" value="1"/>
</dbReference>
<gene>
    <name evidence="10" type="primary">queG</name>
    <name evidence="10" type="ORF">ACFO5I_03285</name>
</gene>
<dbReference type="RefSeq" id="WP_204653536.1">
    <property type="nucleotide sequence ID" value="NZ_JAFBFD010000010.1"/>
</dbReference>